<dbReference type="STRING" id="1325734.A0A428P925"/>
<dbReference type="Proteomes" id="UP000288168">
    <property type="component" value="Unassembled WGS sequence"/>
</dbReference>
<evidence type="ECO:0000313" key="2">
    <source>
        <dbReference type="Proteomes" id="UP000288168"/>
    </source>
</evidence>
<accession>A0A428P925</accession>
<dbReference type="PANTHER" id="PTHR33112">
    <property type="entry name" value="DOMAIN PROTEIN, PUTATIVE-RELATED"/>
    <property type="match status" value="1"/>
</dbReference>
<evidence type="ECO:0000313" key="1">
    <source>
        <dbReference type="EMBL" id="RSL49540.1"/>
    </source>
</evidence>
<proteinExistence type="predicted"/>
<dbReference type="AlphaFoldDB" id="A0A428P925"/>
<dbReference type="OrthoDB" id="3789824at2759"/>
<gene>
    <name evidence="1" type="ORF">CEP54_012398</name>
</gene>
<sequence length="109" mass="12011">MQKYMFQGLFFSTWSDLVQEYSTLQLKYESDRLPALAGIGDIVSRIISDQYLSGIWETNLSSGLLWNPAMYPAKLSGIAGVPSWSWASVIGPIKAGTGSISSRTIRHGH</sequence>
<keyword evidence="2" id="KW-1185">Reference proteome</keyword>
<name>A0A428P925_9HYPO</name>
<reference evidence="1 2" key="1">
    <citation type="submission" date="2017-06" db="EMBL/GenBank/DDBJ databases">
        <title>Comparative genomic analysis of Ambrosia Fusariam Clade fungi.</title>
        <authorList>
            <person name="Stajich J.E."/>
            <person name="Carrillo J."/>
            <person name="Kijimoto T."/>
            <person name="Eskalen A."/>
            <person name="O'Donnell K."/>
            <person name="Kasson M."/>
        </authorList>
    </citation>
    <scope>NUCLEOTIDE SEQUENCE [LARGE SCALE GENOMIC DNA]</scope>
    <source>
        <strain evidence="1 2">NRRL62584</strain>
    </source>
</reference>
<comment type="caution">
    <text evidence="1">The sequence shown here is derived from an EMBL/GenBank/DDBJ whole genome shotgun (WGS) entry which is preliminary data.</text>
</comment>
<organism evidence="1 2">
    <name type="scientific">Fusarium duplospermum</name>
    <dbReference type="NCBI Taxonomy" id="1325734"/>
    <lineage>
        <taxon>Eukaryota</taxon>
        <taxon>Fungi</taxon>
        <taxon>Dikarya</taxon>
        <taxon>Ascomycota</taxon>
        <taxon>Pezizomycotina</taxon>
        <taxon>Sordariomycetes</taxon>
        <taxon>Hypocreomycetidae</taxon>
        <taxon>Hypocreales</taxon>
        <taxon>Nectriaceae</taxon>
        <taxon>Fusarium</taxon>
        <taxon>Fusarium solani species complex</taxon>
    </lineage>
</organism>
<dbReference type="EMBL" id="NKCI01000178">
    <property type="protein sequence ID" value="RSL49540.1"/>
    <property type="molecule type" value="Genomic_DNA"/>
</dbReference>
<protein>
    <submittedName>
        <fullName evidence="1">Uncharacterized protein</fullName>
    </submittedName>
</protein>
<dbReference type="PANTHER" id="PTHR33112:SF16">
    <property type="entry name" value="HETEROKARYON INCOMPATIBILITY DOMAIN-CONTAINING PROTEIN"/>
    <property type="match status" value="1"/>
</dbReference>